<evidence type="ECO:0000313" key="1">
    <source>
        <dbReference type="EMBL" id="XBW05776.1"/>
    </source>
</evidence>
<protein>
    <submittedName>
        <fullName evidence="1">Uncharacterized protein</fullName>
    </submittedName>
</protein>
<dbReference type="KEGG" id="rhox:RBB84_07615"/>
<dbReference type="AlphaFoldDB" id="A0AAU7V0G5"/>
<gene>
    <name evidence="1" type="ORF">RBB84_07615</name>
</gene>
<sequence length="79" mass="8483">MTGYRCDCGYGDFGDQFLERVVGVRGPADVEAIVTDNDAGSDACAIEHRAQVGRCLGRITVERVAIDGAERVAELSELH</sequence>
<accession>A0AAU7V0G5</accession>
<name>A0AAU7V0G5_9NOCA</name>
<reference evidence="1" key="1">
    <citation type="submission" date="2023-08" db="EMBL/GenBank/DDBJ databases">
        <title>The novel hydrolase IpcH responsible for the initial isoprocarb degradation step in Rhodococcus sp. D-6.</title>
        <authorList>
            <person name="Zhu Q."/>
        </authorList>
    </citation>
    <scope>NUCLEOTIDE SEQUENCE</scope>
    <source>
        <strain evidence="1">D-6</strain>
    </source>
</reference>
<proteinExistence type="predicted"/>
<organism evidence="1">
    <name type="scientific">Rhodococcus sp. D-6</name>
    <dbReference type="NCBI Taxonomy" id="1387842"/>
    <lineage>
        <taxon>Bacteria</taxon>
        <taxon>Bacillati</taxon>
        <taxon>Actinomycetota</taxon>
        <taxon>Actinomycetes</taxon>
        <taxon>Mycobacteriales</taxon>
        <taxon>Nocardiaceae</taxon>
        <taxon>Rhodococcus</taxon>
    </lineage>
</organism>
<dbReference type="EMBL" id="CP132970">
    <property type="protein sequence ID" value="XBW05776.1"/>
    <property type="molecule type" value="Genomic_DNA"/>
</dbReference>